<comment type="caution">
    <text evidence="1">The sequence shown here is derived from an EMBL/GenBank/DDBJ whole genome shotgun (WGS) entry which is preliminary data.</text>
</comment>
<gene>
    <name evidence="1" type="ORF">S03H2_71305</name>
</gene>
<sequence length="33" mass="3861">MVENKTIRIGSELLVLEKVSYKVFRKINPRKNG</sequence>
<proteinExistence type="predicted"/>
<dbReference type="EMBL" id="BARU01047670">
    <property type="protein sequence ID" value="GAI01093.1"/>
    <property type="molecule type" value="Genomic_DNA"/>
</dbReference>
<evidence type="ECO:0000313" key="1">
    <source>
        <dbReference type="EMBL" id="GAI01093.1"/>
    </source>
</evidence>
<feature type="non-terminal residue" evidence="1">
    <location>
        <position position="33"/>
    </location>
</feature>
<accession>X1K3I3</accession>
<reference evidence="1" key="1">
    <citation type="journal article" date="2014" name="Front. Microbiol.">
        <title>High frequency of phylogenetically diverse reductive dehalogenase-homologous genes in deep subseafloor sedimentary metagenomes.</title>
        <authorList>
            <person name="Kawai M."/>
            <person name="Futagami T."/>
            <person name="Toyoda A."/>
            <person name="Takaki Y."/>
            <person name="Nishi S."/>
            <person name="Hori S."/>
            <person name="Arai W."/>
            <person name="Tsubouchi T."/>
            <person name="Morono Y."/>
            <person name="Uchiyama I."/>
            <person name="Ito T."/>
            <person name="Fujiyama A."/>
            <person name="Inagaki F."/>
            <person name="Takami H."/>
        </authorList>
    </citation>
    <scope>NUCLEOTIDE SEQUENCE</scope>
    <source>
        <strain evidence="1">Expedition CK06-06</strain>
    </source>
</reference>
<organism evidence="1">
    <name type="scientific">marine sediment metagenome</name>
    <dbReference type="NCBI Taxonomy" id="412755"/>
    <lineage>
        <taxon>unclassified sequences</taxon>
        <taxon>metagenomes</taxon>
        <taxon>ecological metagenomes</taxon>
    </lineage>
</organism>
<protein>
    <submittedName>
        <fullName evidence="1">Uncharacterized protein</fullName>
    </submittedName>
</protein>
<name>X1K3I3_9ZZZZ</name>
<dbReference type="AlphaFoldDB" id="X1K3I3"/>